<dbReference type="OrthoDB" id="4120877at2759"/>
<dbReference type="GeneID" id="27334181"/>
<evidence type="ECO:0000256" key="2">
    <source>
        <dbReference type="SAM" id="SignalP"/>
    </source>
</evidence>
<dbReference type="AlphaFoldDB" id="A0A0D1YH86"/>
<accession>A0A0D1YH86</accession>
<dbReference type="VEuPathDB" id="FungiDB:PV08_07098"/>
<feature type="region of interest" description="Disordered" evidence="1">
    <location>
        <begin position="661"/>
        <end position="723"/>
    </location>
</feature>
<feature type="signal peptide" evidence="2">
    <location>
        <begin position="1"/>
        <end position="22"/>
    </location>
</feature>
<protein>
    <submittedName>
        <fullName evidence="3">Uncharacterized protein</fullName>
    </submittedName>
</protein>
<sequence length="723" mass="74151">MASFYFTLAVVIVATLLHASHGYVDFGATTLPFNGPILVPTPRPNQLPIDHDFRFEILPSMITAVAPSITIAPNGTREIVYSLYYHQYFSKTRQGRGLFRRGVFANDPPISTCTPCGGAVSSSGPSGTTSSSISCTTHAYLGVFRSPDPQAPSSVCLNSNYTGVFEPGTTSTTGLPCCFTIPASCLANGTSSTSFTATSGVFRPTSTFTSSLYANATTPASTSSRFSLAFESSTFVSLSSSSYSGGPILNSGSRSTTARTTVTVISGTTVVVSTSAVSSMSLTPTTPDSRSSSPSTSNMPYVSSSGSLSTSSPTSSSVPPISSLLSTSLSTISTSSVYSIIVISSTTITLSNEGAATSSSGTTTSQSTLTIITATPAPIITTTLSSSASYITTVVSNTIDGCGTASGSGIVAGTGTIFTEGISIVTSGTASGSASSVVGCGYIIATTGTFLGSAVITGCGYGSGTGTLTGTGTIWPAQGMGMMSIVSSGTISGSGSFRGCGTLTGSGVFTATEGYTTTILAPVITSSVASSTRPTKTVSVFVSYCAGDSNNQPGGGGDIIINIFGNNNTLVSSPGRVSSDGSDIVNISIFGSSSDNALCNVCPNSAGICCPPGVTCDDDDGKCPLYAVERAGNTINGYLIPQVMNSSAPVDGQRRHMARVRVKSREEKERETEMDSKGARERAKKMGQQQRRRHKHGNEHGHGHGHGHGHVEDWEKKMKRKQF</sequence>
<gene>
    <name evidence="3" type="ORF">PV08_07098</name>
</gene>
<evidence type="ECO:0000313" key="4">
    <source>
        <dbReference type="Proteomes" id="UP000053328"/>
    </source>
</evidence>
<keyword evidence="4" id="KW-1185">Reference proteome</keyword>
<name>A0A0D1YH86_9EURO</name>
<feature type="chain" id="PRO_5002236961" evidence="2">
    <location>
        <begin position="23"/>
        <end position="723"/>
    </location>
</feature>
<reference evidence="3 4" key="1">
    <citation type="submission" date="2015-01" db="EMBL/GenBank/DDBJ databases">
        <title>The Genome Sequence of Exophiala spinifera CBS89968.</title>
        <authorList>
            <consortium name="The Broad Institute Genomics Platform"/>
            <person name="Cuomo C."/>
            <person name="de Hoog S."/>
            <person name="Gorbushina A."/>
            <person name="Stielow B."/>
            <person name="Teixiera M."/>
            <person name="Abouelleil A."/>
            <person name="Chapman S.B."/>
            <person name="Priest M."/>
            <person name="Young S.K."/>
            <person name="Wortman J."/>
            <person name="Nusbaum C."/>
            <person name="Birren B."/>
        </authorList>
    </citation>
    <scope>NUCLEOTIDE SEQUENCE [LARGE SCALE GENOMIC DNA]</scope>
    <source>
        <strain evidence="3 4">CBS 89968</strain>
    </source>
</reference>
<proteinExistence type="predicted"/>
<feature type="compositionally biased region" description="Basic residues" evidence="1">
    <location>
        <begin position="682"/>
        <end position="708"/>
    </location>
</feature>
<dbReference type="EMBL" id="KN847496">
    <property type="protein sequence ID" value="KIW14316.1"/>
    <property type="molecule type" value="Genomic_DNA"/>
</dbReference>
<dbReference type="HOGENOM" id="CLU_412791_0_0_1"/>
<dbReference type="Proteomes" id="UP000053328">
    <property type="component" value="Unassembled WGS sequence"/>
</dbReference>
<keyword evidence="2" id="KW-0732">Signal</keyword>
<evidence type="ECO:0000313" key="3">
    <source>
        <dbReference type="EMBL" id="KIW14316.1"/>
    </source>
</evidence>
<dbReference type="STRING" id="91928.A0A0D1YH86"/>
<feature type="region of interest" description="Disordered" evidence="1">
    <location>
        <begin position="277"/>
        <end position="318"/>
    </location>
</feature>
<feature type="compositionally biased region" description="Basic and acidic residues" evidence="1">
    <location>
        <begin position="663"/>
        <end position="681"/>
    </location>
</feature>
<organism evidence="3 4">
    <name type="scientific">Exophiala spinifera</name>
    <dbReference type="NCBI Taxonomy" id="91928"/>
    <lineage>
        <taxon>Eukaryota</taxon>
        <taxon>Fungi</taxon>
        <taxon>Dikarya</taxon>
        <taxon>Ascomycota</taxon>
        <taxon>Pezizomycotina</taxon>
        <taxon>Eurotiomycetes</taxon>
        <taxon>Chaetothyriomycetidae</taxon>
        <taxon>Chaetothyriales</taxon>
        <taxon>Herpotrichiellaceae</taxon>
        <taxon>Exophiala</taxon>
    </lineage>
</organism>
<dbReference type="RefSeq" id="XP_016234532.1">
    <property type="nucleotide sequence ID" value="XM_016381430.1"/>
</dbReference>
<evidence type="ECO:0000256" key="1">
    <source>
        <dbReference type="SAM" id="MobiDB-lite"/>
    </source>
</evidence>